<proteinExistence type="predicted"/>
<sequence length="79" mass="8917">MTEPRELTATDAIAAQELTDIIAELEEYRERLVNDTLAIAQRAKILKSQALAQLEPYLNEIDAKIQELRTHQAALITNN</sequence>
<organism evidence="1 2">
    <name type="scientific">Amazonocrinis nigriterrae CENA67</name>
    <dbReference type="NCBI Taxonomy" id="2794033"/>
    <lineage>
        <taxon>Bacteria</taxon>
        <taxon>Bacillati</taxon>
        <taxon>Cyanobacteriota</taxon>
        <taxon>Cyanophyceae</taxon>
        <taxon>Nostocales</taxon>
        <taxon>Nostocaceae</taxon>
        <taxon>Amazonocrinis</taxon>
        <taxon>Amazonocrinis nigriterrae</taxon>
    </lineage>
</organism>
<dbReference type="Proteomes" id="UP000632766">
    <property type="component" value="Unassembled WGS sequence"/>
</dbReference>
<evidence type="ECO:0000313" key="2">
    <source>
        <dbReference type="Proteomes" id="UP000632766"/>
    </source>
</evidence>
<keyword evidence="2" id="KW-1185">Reference proteome</keyword>
<gene>
    <name evidence="1" type="ORF">I8748_14810</name>
</gene>
<name>A0A8J7HVM0_9NOST</name>
<dbReference type="EMBL" id="JAECZC010000025">
    <property type="protein sequence ID" value="MBH8563439.1"/>
    <property type="molecule type" value="Genomic_DNA"/>
</dbReference>
<accession>A0A8J7HVM0</accession>
<dbReference type="RefSeq" id="WP_198125324.1">
    <property type="nucleotide sequence ID" value="NZ_JAECZC010000025.1"/>
</dbReference>
<dbReference type="AlphaFoldDB" id="A0A8J7HVM0"/>
<reference evidence="1 2" key="1">
    <citation type="journal article" date="2021" name="Int. J. Syst. Evol. Microbiol.">
        <title>Amazonocrinis nigriterrae gen. nov., sp. nov., Atlanticothrix silvestris gen. nov., sp. nov. and Dendronalium phyllosphericum gen. nov., sp. nov., nostocacean cyanobacteria from Brazilian environments.</title>
        <authorList>
            <person name="Alvarenga D.O."/>
            <person name="Andreote A.P.D."/>
            <person name="Branco L.H.Z."/>
            <person name="Delbaje E."/>
            <person name="Cruz R.B."/>
            <person name="Varani A.M."/>
            <person name="Fiore M.F."/>
        </authorList>
    </citation>
    <scope>NUCLEOTIDE SEQUENCE [LARGE SCALE GENOMIC DNA]</scope>
    <source>
        <strain evidence="1 2">CENA67</strain>
    </source>
</reference>
<evidence type="ECO:0000313" key="1">
    <source>
        <dbReference type="EMBL" id="MBH8563439.1"/>
    </source>
</evidence>
<protein>
    <submittedName>
        <fullName evidence="1">Uncharacterized protein</fullName>
    </submittedName>
</protein>
<comment type="caution">
    <text evidence="1">The sequence shown here is derived from an EMBL/GenBank/DDBJ whole genome shotgun (WGS) entry which is preliminary data.</text>
</comment>